<dbReference type="InterPro" id="IPR013096">
    <property type="entry name" value="Cupin_2"/>
</dbReference>
<keyword evidence="2" id="KW-0378">Hydrolase</keyword>
<feature type="domain" description="Cupin type-2" evidence="1">
    <location>
        <begin position="169"/>
        <end position="235"/>
    </location>
</feature>
<organism evidence="2 3">
    <name type="scientific">Lacipirellula parvula</name>
    <dbReference type="NCBI Taxonomy" id="2650471"/>
    <lineage>
        <taxon>Bacteria</taxon>
        <taxon>Pseudomonadati</taxon>
        <taxon>Planctomycetota</taxon>
        <taxon>Planctomycetia</taxon>
        <taxon>Pirellulales</taxon>
        <taxon>Lacipirellulaceae</taxon>
        <taxon>Lacipirellula</taxon>
    </lineage>
</organism>
<dbReference type="PANTHER" id="PTHR34571:SF1">
    <property type="entry name" value="(S)-UREIDOGLYCINE AMINOHYDROLASE"/>
    <property type="match status" value="1"/>
</dbReference>
<dbReference type="SUPFAM" id="SSF51182">
    <property type="entry name" value="RmlC-like cupins"/>
    <property type="match status" value="1"/>
</dbReference>
<dbReference type="Gene3D" id="2.60.120.10">
    <property type="entry name" value="Jelly Rolls"/>
    <property type="match status" value="2"/>
</dbReference>
<sequence length="248" mass="27379">MDLFGTTRSRVTSQHALITPDTWVWQDLPGWRGAKGVVHISPHMGARFVQANVAIDAGGFTGGAAEGVERVVWVRTGKLALKLPGGAAHTLVAEDFAYLPSDRPHELKAIEASNIVLFEKRYVKAAFEFPEAIVGKTADAPGVAFMGDEQARLQTLLPTDERFDMAVNVFTYQPGANLPQVEIHVMEHGLVMLDGMGVYRLGDSWYPVEEGDVIWMASYCPQWFVAMGKAPARYLYYKDVNREPLLGL</sequence>
<dbReference type="InterPro" id="IPR014710">
    <property type="entry name" value="RmlC-like_jellyroll"/>
</dbReference>
<dbReference type="EMBL" id="AP021861">
    <property type="protein sequence ID" value="BBO32711.1"/>
    <property type="molecule type" value="Genomic_DNA"/>
</dbReference>
<evidence type="ECO:0000313" key="3">
    <source>
        <dbReference type="Proteomes" id="UP000326837"/>
    </source>
</evidence>
<gene>
    <name evidence="2" type="ORF">PLANPX_2323</name>
</gene>
<evidence type="ECO:0000313" key="2">
    <source>
        <dbReference type="EMBL" id="BBO32711.1"/>
    </source>
</evidence>
<proteinExistence type="predicted"/>
<dbReference type="InterPro" id="IPR011051">
    <property type="entry name" value="RmlC_Cupin_sf"/>
</dbReference>
<reference evidence="3" key="1">
    <citation type="submission" date="2019-10" db="EMBL/GenBank/DDBJ databases">
        <title>Lacipirellula parvula gen. nov., sp. nov., representing a lineage of planctomycetes widespread in freshwater anoxic habitats, and description of the family Lacipirellulaceae.</title>
        <authorList>
            <person name="Dedysh S.N."/>
            <person name="Kulichevskaya I.S."/>
            <person name="Beletsky A.V."/>
            <person name="Rakitin A.L."/>
            <person name="Mardanov A.V."/>
            <person name="Ivanova A.A."/>
            <person name="Saltykova V.X."/>
            <person name="Rijpstra W.I.C."/>
            <person name="Sinninghe Damste J.S."/>
            <person name="Ravin N.V."/>
        </authorList>
    </citation>
    <scope>NUCLEOTIDE SEQUENCE [LARGE SCALE GENOMIC DNA]</scope>
    <source>
        <strain evidence="3">PX69</strain>
    </source>
</reference>
<accession>A0A5K7XD20</accession>
<dbReference type="Proteomes" id="UP000326837">
    <property type="component" value="Chromosome"/>
</dbReference>
<keyword evidence="3" id="KW-1185">Reference proteome</keyword>
<evidence type="ECO:0000259" key="1">
    <source>
        <dbReference type="Pfam" id="PF07883"/>
    </source>
</evidence>
<protein>
    <submittedName>
        <fullName evidence="2">Ureidoglycine aminohydrolase</fullName>
    </submittedName>
</protein>
<dbReference type="Pfam" id="PF07883">
    <property type="entry name" value="Cupin_2"/>
    <property type="match status" value="1"/>
</dbReference>
<dbReference type="PANTHER" id="PTHR34571">
    <property type="entry name" value="(S)-UREIDOGLYCINE AMINOHYDROLASE"/>
    <property type="match status" value="1"/>
</dbReference>
<dbReference type="InterPro" id="IPR044697">
    <property type="entry name" value="UGlyAH_cupin_C"/>
</dbReference>
<dbReference type="GO" id="GO:0071522">
    <property type="term" value="F:ureidoglycine aminohydrolase activity"/>
    <property type="evidence" value="ECO:0007669"/>
    <property type="project" value="InterPro"/>
</dbReference>
<dbReference type="InterPro" id="IPR017627">
    <property type="entry name" value="UGHY"/>
</dbReference>
<dbReference type="AlphaFoldDB" id="A0A5K7XD20"/>
<dbReference type="NCBIfam" id="TIGR03214">
    <property type="entry name" value="ura-cupin"/>
    <property type="match status" value="1"/>
</dbReference>
<dbReference type="CDD" id="cd02212">
    <property type="entry name" value="cupin_UGlyAH_C"/>
    <property type="match status" value="1"/>
</dbReference>
<name>A0A5K7XD20_9BACT</name>
<dbReference type="KEGG" id="lpav:PLANPX_2323"/>